<reference evidence="2 3" key="1">
    <citation type="submission" date="2017-09" db="EMBL/GenBank/DDBJ databases">
        <title>Mesorhizobum sanjuanii sp. nov. isolated from nodules of Lotus tenuis in saline-alkaline lowlands of Flooding Pampa.</title>
        <authorList>
            <person name="Sannazzaro A.I."/>
            <person name="Torres Tejerizo G.A."/>
            <person name="Fontana F."/>
            <person name="Cumpa Velazquez L.M."/>
            <person name="Hansen L."/>
            <person name="Pistorio M."/>
            <person name="Estrella M.J."/>
        </authorList>
    </citation>
    <scope>NUCLEOTIDE SEQUENCE [LARGE SCALE GENOMIC DNA]</scope>
    <source>
        <strain evidence="2 3">BSA136</strain>
    </source>
</reference>
<dbReference type="Pfam" id="PF13469">
    <property type="entry name" value="Sulfotransfer_3"/>
    <property type="match status" value="1"/>
</dbReference>
<comment type="caution">
    <text evidence="2">The sequence shown here is derived from an EMBL/GenBank/DDBJ whole genome shotgun (WGS) entry which is preliminary data.</text>
</comment>
<sequence length="298" mass="34290">MTVHDKPFPFIVCYPRSGSTMLRLMLDCHPEMAVPPETHFCDLFGLPSLLQPVSSALQMELTQRIVAHPRWNDFNLEECELMTALNEVPEGAVSGGRCLAAFWKLYATKRGKSRWGDKTPQHLLCSAKIASVLPEAHFIHLVRDGRDVACSFRESWFGKQASIADVARDWVERLARFEAESSVFLHRTITVRYEDLVSNPSKTLQDICHFIEIDYSGDMLLYHKGAESRMQELKDLKSTNVNISRDMRAGIHENVKIPPMTDRIGRWKSQFDRDSERMFNEIAGEMLSRYGYQTRQYL</sequence>
<dbReference type="PANTHER" id="PTHR12788:SF10">
    <property type="entry name" value="PROTEIN-TYROSINE SULFOTRANSFERASE"/>
    <property type="match status" value="1"/>
</dbReference>
<dbReference type="InterPro" id="IPR027417">
    <property type="entry name" value="P-loop_NTPase"/>
</dbReference>
<dbReference type="InterPro" id="IPR026634">
    <property type="entry name" value="TPST-like"/>
</dbReference>
<dbReference type="Proteomes" id="UP000219182">
    <property type="component" value="Unassembled WGS sequence"/>
</dbReference>
<dbReference type="SUPFAM" id="SSF52540">
    <property type="entry name" value="P-loop containing nucleoside triphosphate hydrolases"/>
    <property type="match status" value="1"/>
</dbReference>
<gene>
    <name evidence="2" type="ORF">CN311_25495</name>
</gene>
<dbReference type="AlphaFoldDB" id="A0A2A6F8M1"/>
<dbReference type="RefSeq" id="WP_097576429.1">
    <property type="nucleotide sequence ID" value="NZ_NWQG01000196.1"/>
</dbReference>
<keyword evidence="1" id="KW-0808">Transferase</keyword>
<dbReference type="EMBL" id="NWQG01000196">
    <property type="protein sequence ID" value="PDQ18279.1"/>
    <property type="molecule type" value="Genomic_DNA"/>
</dbReference>
<protein>
    <recommendedName>
        <fullName evidence="4">Sulfotransferase</fullName>
    </recommendedName>
</protein>
<accession>A0A2A6F8M1</accession>
<evidence type="ECO:0000256" key="1">
    <source>
        <dbReference type="ARBA" id="ARBA00022679"/>
    </source>
</evidence>
<evidence type="ECO:0008006" key="4">
    <source>
        <dbReference type="Google" id="ProtNLM"/>
    </source>
</evidence>
<evidence type="ECO:0000313" key="3">
    <source>
        <dbReference type="Proteomes" id="UP000219182"/>
    </source>
</evidence>
<proteinExistence type="predicted"/>
<dbReference type="PANTHER" id="PTHR12788">
    <property type="entry name" value="PROTEIN-TYROSINE SULFOTRANSFERASE 2"/>
    <property type="match status" value="1"/>
</dbReference>
<name>A0A2A6F8M1_9HYPH</name>
<evidence type="ECO:0000313" key="2">
    <source>
        <dbReference type="EMBL" id="PDQ18279.1"/>
    </source>
</evidence>
<organism evidence="2 3">
    <name type="scientific">Mesorhizobium sanjuanii</name>
    <dbReference type="NCBI Taxonomy" id="2037900"/>
    <lineage>
        <taxon>Bacteria</taxon>
        <taxon>Pseudomonadati</taxon>
        <taxon>Pseudomonadota</taxon>
        <taxon>Alphaproteobacteria</taxon>
        <taxon>Hyphomicrobiales</taxon>
        <taxon>Phyllobacteriaceae</taxon>
        <taxon>Mesorhizobium</taxon>
    </lineage>
</organism>
<dbReference type="Gene3D" id="3.40.50.300">
    <property type="entry name" value="P-loop containing nucleotide triphosphate hydrolases"/>
    <property type="match status" value="1"/>
</dbReference>
<dbReference type="GO" id="GO:0008476">
    <property type="term" value="F:protein-tyrosine sulfotransferase activity"/>
    <property type="evidence" value="ECO:0007669"/>
    <property type="project" value="InterPro"/>
</dbReference>
<keyword evidence="3" id="KW-1185">Reference proteome</keyword>